<dbReference type="InParanoid" id="G4ZF52"/>
<dbReference type="Gene3D" id="2.60.120.560">
    <property type="entry name" value="Exo-inulinase, domain 1"/>
    <property type="match status" value="1"/>
</dbReference>
<organism evidence="5 6">
    <name type="scientific">Phytophthora sojae (strain P6497)</name>
    <name type="common">Soybean stem and root rot agent</name>
    <name type="synonym">Phytophthora megasperma f. sp. glycines</name>
    <dbReference type="NCBI Taxonomy" id="1094619"/>
    <lineage>
        <taxon>Eukaryota</taxon>
        <taxon>Sar</taxon>
        <taxon>Stramenopiles</taxon>
        <taxon>Oomycota</taxon>
        <taxon>Peronosporomycetes</taxon>
        <taxon>Peronosporales</taxon>
        <taxon>Peronosporaceae</taxon>
        <taxon>Phytophthora</taxon>
    </lineage>
</organism>
<feature type="region of interest" description="Disordered" evidence="3">
    <location>
        <begin position="1"/>
        <end position="27"/>
    </location>
</feature>
<dbReference type="InterPro" id="IPR023296">
    <property type="entry name" value="Glyco_hydro_beta-prop_sf"/>
</dbReference>
<evidence type="ECO:0000313" key="6">
    <source>
        <dbReference type="Proteomes" id="UP000002640"/>
    </source>
</evidence>
<name>G4ZF52_PHYSP</name>
<dbReference type="Gene3D" id="2.115.10.20">
    <property type="entry name" value="Glycosyl hydrolase domain, family 43"/>
    <property type="match status" value="1"/>
</dbReference>
<dbReference type="STRING" id="1094619.G4ZF52"/>
<dbReference type="SUPFAM" id="SSF49899">
    <property type="entry name" value="Concanavalin A-like lectins/glucanases"/>
    <property type="match status" value="1"/>
</dbReference>
<feature type="domain" description="Glycosyl hydrolase family 32 C-terminal" evidence="4">
    <location>
        <begin position="155"/>
        <end position="321"/>
    </location>
</feature>
<proteinExistence type="predicted"/>
<dbReference type="InterPro" id="IPR013189">
    <property type="entry name" value="Glyco_hydro_32_C"/>
</dbReference>
<dbReference type="Pfam" id="PF08244">
    <property type="entry name" value="Glyco_hydro_32C"/>
    <property type="match status" value="1"/>
</dbReference>
<dbReference type="EMBL" id="JH159154">
    <property type="protein sequence ID" value="EGZ18483.1"/>
    <property type="molecule type" value="Genomic_DNA"/>
</dbReference>
<dbReference type="GO" id="GO:0005987">
    <property type="term" value="P:sucrose catabolic process"/>
    <property type="evidence" value="ECO:0007669"/>
    <property type="project" value="TreeGrafter"/>
</dbReference>
<dbReference type="KEGG" id="psoj:PHYSODRAFT_332270"/>
<reference evidence="5 6" key="1">
    <citation type="journal article" date="2006" name="Science">
        <title>Phytophthora genome sequences uncover evolutionary origins and mechanisms of pathogenesis.</title>
        <authorList>
            <person name="Tyler B.M."/>
            <person name="Tripathy S."/>
            <person name="Zhang X."/>
            <person name="Dehal P."/>
            <person name="Jiang R.H."/>
            <person name="Aerts A."/>
            <person name="Arredondo F.D."/>
            <person name="Baxter L."/>
            <person name="Bensasson D."/>
            <person name="Beynon J.L."/>
            <person name="Chapman J."/>
            <person name="Damasceno C.M."/>
            <person name="Dorrance A.E."/>
            <person name="Dou D."/>
            <person name="Dickerman A.W."/>
            <person name="Dubchak I.L."/>
            <person name="Garbelotto M."/>
            <person name="Gijzen M."/>
            <person name="Gordon S.G."/>
            <person name="Govers F."/>
            <person name="Grunwald N.J."/>
            <person name="Huang W."/>
            <person name="Ivors K.L."/>
            <person name="Jones R.W."/>
            <person name="Kamoun S."/>
            <person name="Krampis K."/>
            <person name="Lamour K.H."/>
            <person name="Lee M.K."/>
            <person name="McDonald W.H."/>
            <person name="Medina M."/>
            <person name="Meijer H.J."/>
            <person name="Nordberg E.K."/>
            <person name="Maclean D.J."/>
            <person name="Ospina-Giraldo M.D."/>
            <person name="Morris P.F."/>
            <person name="Phuntumart V."/>
            <person name="Putnam N.H."/>
            <person name="Rash S."/>
            <person name="Rose J.K."/>
            <person name="Sakihama Y."/>
            <person name="Salamov A.A."/>
            <person name="Savidor A."/>
            <person name="Scheuring C.F."/>
            <person name="Smith B.M."/>
            <person name="Sobral B.W."/>
            <person name="Terry A."/>
            <person name="Torto-Alalibo T.A."/>
            <person name="Win J."/>
            <person name="Xu Z."/>
            <person name="Zhang H."/>
            <person name="Grigoriev I.V."/>
            <person name="Rokhsar D.S."/>
            <person name="Boore J.L."/>
        </authorList>
    </citation>
    <scope>NUCLEOTIDE SEQUENCE [LARGE SCALE GENOMIC DNA]</scope>
    <source>
        <strain evidence="5 6">P6497</strain>
    </source>
</reference>
<evidence type="ECO:0000256" key="2">
    <source>
        <dbReference type="ARBA" id="ARBA00023295"/>
    </source>
</evidence>
<dbReference type="GeneID" id="20646426"/>
<gene>
    <name evidence="5" type="ORF">PHYSODRAFT_332270</name>
</gene>
<dbReference type="SMR" id="G4ZF52"/>
<evidence type="ECO:0000313" key="5">
    <source>
        <dbReference type="EMBL" id="EGZ18483.1"/>
    </source>
</evidence>
<dbReference type="FunFam" id="2.60.120.560:FF:000011">
    <property type="entry name" value="Glycoside hydrolase"/>
    <property type="match status" value="1"/>
</dbReference>
<dbReference type="RefSeq" id="XP_009527541.1">
    <property type="nucleotide sequence ID" value="XM_009529246.1"/>
</dbReference>
<sequence length="345" mass="37276">MTIYREMEDEDGELHNDGATGSISGAGCGVETDSEAGLFTPLMVGMSDRSSWYANTDKDGKNVLIGWIIESTGFSDGQPQGWDGILSLPLEVGITIVRDIYDIDEHLVGKGDWIVSDTKDVSCADGSTKQSKTIKTLGLKLLSDLQLLRNENAYEAVPSVKLNGSSQVLNSTGASFELIAEVPDFERGSNAGFEVRRSSTGDEVTAIVYDDAEKVVIDRLNSSSATCAVFADNGVTPTSTSVWSYFYLYDIFTGNSTNDVCETKREKLRFHVFVDVSCVEVFVNDRFALSARIYPCASQTKSDGIALIASGDATFENVQVWTDPQSPAAASQPASQPQETVDLLC</sequence>
<keyword evidence="1" id="KW-0378">Hydrolase</keyword>
<dbReference type="AlphaFoldDB" id="G4ZF52"/>
<dbReference type="GO" id="GO:0004575">
    <property type="term" value="F:sucrose alpha-glucosidase activity"/>
    <property type="evidence" value="ECO:0007669"/>
    <property type="project" value="TreeGrafter"/>
</dbReference>
<accession>G4ZF52</accession>
<dbReference type="PANTHER" id="PTHR42800">
    <property type="entry name" value="EXOINULINASE INUD (AFU_ORTHOLOGUE AFUA_5G00480)"/>
    <property type="match status" value="1"/>
</dbReference>
<keyword evidence="2" id="KW-0326">Glycosidase</keyword>
<evidence type="ECO:0000256" key="3">
    <source>
        <dbReference type="SAM" id="MobiDB-lite"/>
    </source>
</evidence>
<dbReference type="InterPro" id="IPR013320">
    <property type="entry name" value="ConA-like_dom_sf"/>
</dbReference>
<dbReference type="Proteomes" id="UP000002640">
    <property type="component" value="Unassembled WGS sequence"/>
</dbReference>
<protein>
    <recommendedName>
        <fullName evidence="4">Glycosyl hydrolase family 32 C-terminal domain-containing protein</fullName>
    </recommendedName>
</protein>
<dbReference type="PROSITE" id="PS51257">
    <property type="entry name" value="PROKAR_LIPOPROTEIN"/>
    <property type="match status" value="1"/>
</dbReference>
<dbReference type="GO" id="GO:0005737">
    <property type="term" value="C:cytoplasm"/>
    <property type="evidence" value="ECO:0007669"/>
    <property type="project" value="TreeGrafter"/>
</dbReference>
<evidence type="ECO:0000259" key="4">
    <source>
        <dbReference type="Pfam" id="PF08244"/>
    </source>
</evidence>
<evidence type="ECO:0000256" key="1">
    <source>
        <dbReference type="ARBA" id="ARBA00022801"/>
    </source>
</evidence>
<dbReference type="PANTHER" id="PTHR42800:SF3">
    <property type="entry name" value="GLYCOSYL HYDROLASE FAMILY 32 N-TERMINAL DOMAIN-CONTAINING PROTEIN"/>
    <property type="match status" value="1"/>
</dbReference>
<keyword evidence="6" id="KW-1185">Reference proteome</keyword>